<feature type="region of interest" description="Disordered" evidence="1">
    <location>
        <begin position="49"/>
        <end position="77"/>
    </location>
</feature>
<protein>
    <submittedName>
        <fullName evidence="2">Uncharacterized protein</fullName>
    </submittedName>
</protein>
<name>A0A9P6AP57_9AGAM</name>
<dbReference type="Proteomes" id="UP000886523">
    <property type="component" value="Unassembled WGS sequence"/>
</dbReference>
<sequence length="77" mass="8685">MVNDLGSLHQFPARCSLLCDIPEYPDGSSNTKMGIQYRTMPASVFNGHVPTGYDGVNDETSVSRPPERRLRSRVFRR</sequence>
<gene>
    <name evidence="2" type="ORF">BS47DRAFT_1349317</name>
</gene>
<proteinExistence type="predicted"/>
<organism evidence="2 3">
    <name type="scientific">Hydnum rufescens UP504</name>
    <dbReference type="NCBI Taxonomy" id="1448309"/>
    <lineage>
        <taxon>Eukaryota</taxon>
        <taxon>Fungi</taxon>
        <taxon>Dikarya</taxon>
        <taxon>Basidiomycota</taxon>
        <taxon>Agaricomycotina</taxon>
        <taxon>Agaricomycetes</taxon>
        <taxon>Cantharellales</taxon>
        <taxon>Hydnaceae</taxon>
        <taxon>Hydnum</taxon>
    </lineage>
</organism>
<comment type="caution">
    <text evidence="2">The sequence shown here is derived from an EMBL/GenBank/DDBJ whole genome shotgun (WGS) entry which is preliminary data.</text>
</comment>
<evidence type="ECO:0000313" key="2">
    <source>
        <dbReference type="EMBL" id="KAF9509321.1"/>
    </source>
</evidence>
<keyword evidence="3" id="KW-1185">Reference proteome</keyword>
<accession>A0A9P6AP57</accession>
<evidence type="ECO:0000256" key="1">
    <source>
        <dbReference type="SAM" id="MobiDB-lite"/>
    </source>
</evidence>
<reference evidence="2" key="1">
    <citation type="journal article" date="2020" name="Nat. Commun.">
        <title>Large-scale genome sequencing of mycorrhizal fungi provides insights into the early evolution of symbiotic traits.</title>
        <authorList>
            <person name="Miyauchi S."/>
            <person name="Kiss E."/>
            <person name="Kuo A."/>
            <person name="Drula E."/>
            <person name="Kohler A."/>
            <person name="Sanchez-Garcia M."/>
            <person name="Morin E."/>
            <person name="Andreopoulos B."/>
            <person name="Barry K.W."/>
            <person name="Bonito G."/>
            <person name="Buee M."/>
            <person name="Carver A."/>
            <person name="Chen C."/>
            <person name="Cichocki N."/>
            <person name="Clum A."/>
            <person name="Culley D."/>
            <person name="Crous P.W."/>
            <person name="Fauchery L."/>
            <person name="Girlanda M."/>
            <person name="Hayes R.D."/>
            <person name="Keri Z."/>
            <person name="LaButti K."/>
            <person name="Lipzen A."/>
            <person name="Lombard V."/>
            <person name="Magnuson J."/>
            <person name="Maillard F."/>
            <person name="Murat C."/>
            <person name="Nolan M."/>
            <person name="Ohm R.A."/>
            <person name="Pangilinan J."/>
            <person name="Pereira M.F."/>
            <person name="Perotto S."/>
            <person name="Peter M."/>
            <person name="Pfister S."/>
            <person name="Riley R."/>
            <person name="Sitrit Y."/>
            <person name="Stielow J.B."/>
            <person name="Szollosi G."/>
            <person name="Zifcakova L."/>
            <person name="Stursova M."/>
            <person name="Spatafora J.W."/>
            <person name="Tedersoo L."/>
            <person name="Vaario L.M."/>
            <person name="Yamada A."/>
            <person name="Yan M."/>
            <person name="Wang P."/>
            <person name="Xu J."/>
            <person name="Bruns T."/>
            <person name="Baldrian P."/>
            <person name="Vilgalys R."/>
            <person name="Dunand C."/>
            <person name="Henrissat B."/>
            <person name="Grigoriev I.V."/>
            <person name="Hibbett D."/>
            <person name="Nagy L.G."/>
            <person name="Martin F.M."/>
        </authorList>
    </citation>
    <scope>NUCLEOTIDE SEQUENCE</scope>
    <source>
        <strain evidence="2">UP504</strain>
    </source>
</reference>
<evidence type="ECO:0000313" key="3">
    <source>
        <dbReference type="Proteomes" id="UP000886523"/>
    </source>
</evidence>
<dbReference type="EMBL" id="MU129037">
    <property type="protein sequence ID" value="KAF9509321.1"/>
    <property type="molecule type" value="Genomic_DNA"/>
</dbReference>
<dbReference type="AlphaFoldDB" id="A0A9P6AP57"/>